<evidence type="ECO:0000256" key="3">
    <source>
        <dbReference type="ARBA" id="ARBA00022723"/>
    </source>
</evidence>
<dbReference type="PRINTS" id="PR00090">
    <property type="entry name" value="RNGDIOXGNASE"/>
</dbReference>
<keyword evidence="2" id="KW-0001">2Fe-2S</keyword>
<dbReference type="SUPFAM" id="SSF50022">
    <property type="entry name" value="ISP domain"/>
    <property type="match status" value="1"/>
</dbReference>
<evidence type="ECO:0000313" key="9">
    <source>
        <dbReference type="Proteomes" id="UP000248975"/>
    </source>
</evidence>
<sequence>MIPAQQQGAEVAQFLNLDPDLYVRPDVLDTERRAIFWRSWQYLGPTSAVAETGQYLAGDIAGLGVFAIRGRDGQLRGFKNVCRHRGARLLEPGQGKCSLIRCPYHHWAFADDGRLVQAPWFGTDPAIIPEDWPLEPIRLDNWRGLLFASVDPVESLIEQLGDLPAELADEPLETYVAQDTARVTFEANWKTYTDNFVEGYHIPGTHPSFFAAIRFDDFQTTAERGFVRMTAPPKDGLFYRGKWLWMWPNWTLSLFEGGMNTSRINPVSVNRTVQDYTFSFADISPEGAAARDRSRDGTLAVVREDMEICETTQGNYAAGAYSPGPLSSRHEKGVHYFQTRVAEALGLVADRQPIRILG</sequence>
<protein>
    <recommendedName>
        <fullName evidence="7">Rieske domain-containing protein</fullName>
    </recommendedName>
</protein>
<evidence type="ECO:0000256" key="2">
    <source>
        <dbReference type="ARBA" id="ARBA00022714"/>
    </source>
</evidence>
<reference evidence="8 9" key="1">
    <citation type="submission" date="2017-08" db="EMBL/GenBank/DDBJ databases">
        <title>Infants hospitalized years apart are colonized by the same room-sourced microbial strains.</title>
        <authorList>
            <person name="Brooks B."/>
            <person name="Olm M.R."/>
            <person name="Firek B.A."/>
            <person name="Baker R."/>
            <person name="Thomas B.C."/>
            <person name="Morowitz M.J."/>
            <person name="Banfield J.F."/>
        </authorList>
    </citation>
    <scope>NUCLEOTIDE SEQUENCE [LARGE SCALE GENOMIC DNA]</scope>
    <source>
        <strain evidence="8">S2_003_000_R2_11</strain>
    </source>
</reference>
<dbReference type="GO" id="GO:0051537">
    <property type="term" value="F:2 iron, 2 sulfur cluster binding"/>
    <property type="evidence" value="ECO:0007669"/>
    <property type="project" value="UniProtKB-KW"/>
</dbReference>
<dbReference type="PANTHER" id="PTHR43756">
    <property type="entry name" value="CHOLINE MONOOXYGENASE, CHLOROPLASTIC"/>
    <property type="match status" value="1"/>
</dbReference>
<organism evidence="8 9">
    <name type="scientific">Cereibacter sphaeroides</name>
    <name type="common">Rhodobacter sphaeroides</name>
    <dbReference type="NCBI Taxonomy" id="1063"/>
    <lineage>
        <taxon>Bacteria</taxon>
        <taxon>Pseudomonadati</taxon>
        <taxon>Pseudomonadota</taxon>
        <taxon>Alphaproteobacteria</taxon>
        <taxon>Rhodobacterales</taxon>
        <taxon>Paracoccaceae</taxon>
        <taxon>Cereibacter</taxon>
    </lineage>
</organism>
<evidence type="ECO:0000313" key="8">
    <source>
        <dbReference type="EMBL" id="PZQ99309.1"/>
    </source>
</evidence>
<comment type="caution">
    <text evidence="8">The sequence shown here is derived from an EMBL/GenBank/DDBJ whole genome shotgun (WGS) entry which is preliminary data.</text>
</comment>
<dbReference type="InterPro" id="IPR015879">
    <property type="entry name" value="Ring_hydroxy_dOase_asu_C_dom"/>
</dbReference>
<dbReference type="PROSITE" id="PS51296">
    <property type="entry name" value="RIESKE"/>
    <property type="match status" value="1"/>
</dbReference>
<evidence type="ECO:0000256" key="6">
    <source>
        <dbReference type="ARBA" id="ARBA00023014"/>
    </source>
</evidence>
<gene>
    <name evidence="8" type="ORF">DI533_01010</name>
</gene>
<feature type="domain" description="Rieske" evidence="7">
    <location>
        <begin position="40"/>
        <end position="148"/>
    </location>
</feature>
<evidence type="ECO:0000256" key="1">
    <source>
        <dbReference type="ARBA" id="ARBA00001962"/>
    </source>
</evidence>
<dbReference type="Gene3D" id="2.102.10.10">
    <property type="entry name" value="Rieske [2Fe-2S] iron-sulphur domain"/>
    <property type="match status" value="1"/>
</dbReference>
<proteinExistence type="predicted"/>
<dbReference type="Proteomes" id="UP000248975">
    <property type="component" value="Unassembled WGS sequence"/>
</dbReference>
<evidence type="ECO:0000256" key="4">
    <source>
        <dbReference type="ARBA" id="ARBA00023002"/>
    </source>
</evidence>
<dbReference type="SUPFAM" id="SSF55961">
    <property type="entry name" value="Bet v1-like"/>
    <property type="match status" value="1"/>
</dbReference>
<name>A0A2W5SBB5_CERSP</name>
<keyword evidence="3" id="KW-0479">Metal-binding</keyword>
<dbReference type="InterPro" id="IPR036922">
    <property type="entry name" value="Rieske_2Fe-2S_sf"/>
</dbReference>
<accession>A0A2W5SBB5</accession>
<dbReference type="InterPro" id="IPR001663">
    <property type="entry name" value="Rng_hydr_dOase-A"/>
</dbReference>
<keyword evidence="5" id="KW-0408">Iron</keyword>
<keyword evidence="4" id="KW-0560">Oxidoreductase</keyword>
<comment type="cofactor">
    <cofactor evidence="1">
        <name>Fe cation</name>
        <dbReference type="ChEBI" id="CHEBI:24875"/>
    </cofactor>
</comment>
<dbReference type="PANTHER" id="PTHR43756:SF5">
    <property type="entry name" value="CHOLINE MONOOXYGENASE, CHLOROPLASTIC"/>
    <property type="match status" value="1"/>
</dbReference>
<dbReference type="GO" id="GO:0016491">
    <property type="term" value="F:oxidoreductase activity"/>
    <property type="evidence" value="ECO:0007669"/>
    <property type="project" value="UniProtKB-KW"/>
</dbReference>
<evidence type="ECO:0000256" key="5">
    <source>
        <dbReference type="ARBA" id="ARBA00023004"/>
    </source>
</evidence>
<dbReference type="InterPro" id="IPR017941">
    <property type="entry name" value="Rieske_2Fe-2S"/>
</dbReference>
<dbReference type="Gene3D" id="3.90.380.10">
    <property type="entry name" value="Naphthalene 1,2-dioxygenase Alpha Subunit, Chain A, domain 1"/>
    <property type="match status" value="2"/>
</dbReference>
<dbReference type="EMBL" id="QFQS01000001">
    <property type="protein sequence ID" value="PZQ99309.1"/>
    <property type="molecule type" value="Genomic_DNA"/>
</dbReference>
<keyword evidence="6" id="KW-0411">Iron-sulfur</keyword>
<dbReference type="GO" id="GO:0005506">
    <property type="term" value="F:iron ion binding"/>
    <property type="evidence" value="ECO:0007669"/>
    <property type="project" value="InterPro"/>
</dbReference>
<dbReference type="Pfam" id="PF00355">
    <property type="entry name" value="Rieske"/>
    <property type="match status" value="1"/>
</dbReference>
<dbReference type="Pfam" id="PF00848">
    <property type="entry name" value="Ring_hydroxyl_A"/>
    <property type="match status" value="2"/>
</dbReference>
<evidence type="ECO:0000259" key="7">
    <source>
        <dbReference type="PROSITE" id="PS51296"/>
    </source>
</evidence>
<dbReference type="CDD" id="cd03469">
    <property type="entry name" value="Rieske_RO_Alpha_N"/>
    <property type="match status" value="1"/>
</dbReference>
<dbReference type="AlphaFoldDB" id="A0A2W5SBB5"/>